<evidence type="ECO:0000256" key="1">
    <source>
        <dbReference type="SAM" id="Phobius"/>
    </source>
</evidence>
<accession>K1TPL0</accession>
<feature type="transmembrane region" description="Helical" evidence="1">
    <location>
        <begin position="79"/>
        <end position="97"/>
    </location>
</feature>
<feature type="transmembrane region" description="Helical" evidence="1">
    <location>
        <begin position="52"/>
        <end position="72"/>
    </location>
</feature>
<keyword evidence="1" id="KW-1133">Transmembrane helix</keyword>
<feature type="non-terminal residue" evidence="2">
    <location>
        <position position="123"/>
    </location>
</feature>
<name>K1TPL0_9ZZZZ</name>
<evidence type="ECO:0000313" key="2">
    <source>
        <dbReference type="EMBL" id="EKC69549.1"/>
    </source>
</evidence>
<keyword evidence="1" id="KW-0812">Transmembrane</keyword>
<reference evidence="2" key="1">
    <citation type="journal article" date="2013" name="Environ. Microbiol.">
        <title>Microbiota from the distal guts of lean and obese adolescents exhibit partial functional redundancy besides clear differences in community structure.</title>
        <authorList>
            <person name="Ferrer M."/>
            <person name="Ruiz A."/>
            <person name="Lanza F."/>
            <person name="Haange S.B."/>
            <person name="Oberbach A."/>
            <person name="Till H."/>
            <person name="Bargiela R."/>
            <person name="Campoy C."/>
            <person name="Segura M.T."/>
            <person name="Richter M."/>
            <person name="von Bergen M."/>
            <person name="Seifert J."/>
            <person name="Suarez A."/>
        </authorList>
    </citation>
    <scope>NUCLEOTIDE SEQUENCE</scope>
</reference>
<organism evidence="2">
    <name type="scientific">human gut metagenome</name>
    <dbReference type="NCBI Taxonomy" id="408170"/>
    <lineage>
        <taxon>unclassified sequences</taxon>
        <taxon>metagenomes</taxon>
        <taxon>organismal metagenomes</taxon>
    </lineage>
</organism>
<keyword evidence="1" id="KW-0472">Membrane</keyword>
<dbReference type="EMBL" id="AJWZ01002950">
    <property type="protein sequence ID" value="EKC69549.1"/>
    <property type="molecule type" value="Genomic_DNA"/>
</dbReference>
<protein>
    <submittedName>
        <fullName evidence="2">Uncharacterized protein</fullName>
    </submittedName>
</protein>
<feature type="transmembrane region" description="Helical" evidence="1">
    <location>
        <begin position="27"/>
        <end position="46"/>
    </location>
</feature>
<sequence length="123" mass="13434">MKNSKEIEPLSQYTESSDTAVVPENRLAGTVGALLFSLAGGIVYFLLYQVGYIAAISGLIGVICAFKGYEVFAKKLSKFGCIISVVMALLVIILAWYCCLAKDVYSAYQSWFADGEIDFTLTF</sequence>
<comment type="caution">
    <text evidence="2">The sequence shown here is derived from an EMBL/GenBank/DDBJ whole genome shotgun (WGS) entry which is preliminary data.</text>
</comment>
<gene>
    <name evidence="2" type="ORF">OBE_04358</name>
</gene>
<proteinExistence type="predicted"/>
<dbReference type="AlphaFoldDB" id="K1TPL0"/>